<protein>
    <submittedName>
        <fullName evidence="5">Uncharacterized protein</fullName>
    </submittedName>
</protein>
<evidence type="ECO:0000313" key="5">
    <source>
        <dbReference type="EMBL" id="KAH0818393.1"/>
    </source>
</evidence>
<dbReference type="Pfam" id="PF13855">
    <property type="entry name" value="LRR_8"/>
    <property type="match status" value="5"/>
</dbReference>
<organism evidence="5 6">
    <name type="scientific">Tenebrio molitor</name>
    <name type="common">Yellow mealworm beetle</name>
    <dbReference type="NCBI Taxonomy" id="7067"/>
    <lineage>
        <taxon>Eukaryota</taxon>
        <taxon>Metazoa</taxon>
        <taxon>Ecdysozoa</taxon>
        <taxon>Arthropoda</taxon>
        <taxon>Hexapoda</taxon>
        <taxon>Insecta</taxon>
        <taxon>Pterygota</taxon>
        <taxon>Neoptera</taxon>
        <taxon>Endopterygota</taxon>
        <taxon>Coleoptera</taxon>
        <taxon>Polyphaga</taxon>
        <taxon>Cucujiformia</taxon>
        <taxon>Tenebrionidae</taxon>
        <taxon>Tenebrio</taxon>
    </lineage>
</organism>
<evidence type="ECO:0000256" key="4">
    <source>
        <dbReference type="SAM" id="SignalP"/>
    </source>
</evidence>
<feature type="chain" id="PRO_5035145300" evidence="4">
    <location>
        <begin position="18"/>
        <end position="939"/>
    </location>
</feature>
<dbReference type="Gene3D" id="3.80.10.10">
    <property type="entry name" value="Ribonuclease Inhibitor"/>
    <property type="match status" value="6"/>
</dbReference>
<comment type="caution">
    <text evidence="5">The sequence shown here is derived from an EMBL/GenBank/DDBJ whole genome shotgun (WGS) entry which is preliminary data.</text>
</comment>
<dbReference type="EMBL" id="JABDTM020017775">
    <property type="protein sequence ID" value="KAH0818393.1"/>
    <property type="molecule type" value="Genomic_DNA"/>
</dbReference>
<accession>A0A8J6LGD1</accession>
<sequence>MFTFLWVLTTIVTISNQECTVRQPTICCTNTSPETFLYDFLRIRSSVDEFFRHYNLEITNSHFVHIHSFLAPLPANFTLKKFALTDSLVEFIENGAFENFIFTSVLVLSNNKLSDISFVESLPTKLQKLYLDRNEFKVVTNVFSHLTELTYLDLSSCRISNIDPNSFSGFYNYISINVSNNQITSFDVLFRDGLRLQLDLSFNNIKYINCNDREVYFRGLNASYNKIESVVGTRCQGCGYYTREVTNFIDLSFNDLSNATYLSNLNTFTVWNLNLANSHIDMNFNFEILRLTKGILDLSNNNLKRVRPAMFGNKIEFDSLIMSNASISIVHENAFNNFGMLESDAFNNFGMLESGTFHILNISANPITELRNYTFNYCKIRMVDLSRCSIQKIQDNAFSGLIVTNTLNLSNNNITYINKNVFRNLTEVEIIDLSFNILKKLDNNLFVNCAGLRFLDLSSSKIEVIRSRTFAGTNSLSELYLQNNFLNRIDFQSVNLLGVVNLQNNAISDLEFSFFYSLSARTLLLTGNRIGSLLNNSAILKSYVKEIDSSRSSINSIETNAFQGLVNLEILNLSHNFIENILAGTFVPLKKLLQLDLTGNKMVSFSGEAFAFGNQLNKLGLTFSSTDLTSDTFVSLNYLKVLNVSNSNLTTLQENCFRGLIYLDNLNLQNVTISKITPGAFNGLESLESVDPHPLFKKLKTLKLGIFMGLSKLHALDLSRLEISSVGSGSFIGLKNLDKLLLSDNKIKKIVNNTFKGLHSLKTLNLSTNQISTLEADAFLGLTSLLELSLKDNNLTKLVLGTFQNFPQLQIMNLSKNNINKLLTGTFSNLKSLIALDFSYNNITKLEIHDIMSLSNLRNLDLTENHLIQMDYLNLIKSLRKLDFIGINGNKWKCDNLVSMLVAFQNYSVNWMSTESVTFLDENIDGIKCIDICNFFYCV</sequence>
<keyword evidence="3" id="KW-0677">Repeat</keyword>
<dbReference type="Proteomes" id="UP000719412">
    <property type="component" value="Unassembled WGS sequence"/>
</dbReference>
<dbReference type="SMART" id="SM00365">
    <property type="entry name" value="LRR_SD22"/>
    <property type="match status" value="7"/>
</dbReference>
<evidence type="ECO:0000256" key="3">
    <source>
        <dbReference type="ARBA" id="ARBA00022737"/>
    </source>
</evidence>
<evidence type="ECO:0000256" key="2">
    <source>
        <dbReference type="ARBA" id="ARBA00022729"/>
    </source>
</evidence>
<dbReference type="GO" id="GO:0005615">
    <property type="term" value="C:extracellular space"/>
    <property type="evidence" value="ECO:0007669"/>
    <property type="project" value="TreeGrafter"/>
</dbReference>
<dbReference type="SUPFAM" id="SSF52058">
    <property type="entry name" value="L domain-like"/>
    <property type="match status" value="3"/>
</dbReference>
<keyword evidence="6" id="KW-1185">Reference proteome</keyword>
<evidence type="ECO:0000313" key="6">
    <source>
        <dbReference type="Proteomes" id="UP000719412"/>
    </source>
</evidence>
<feature type="signal peptide" evidence="4">
    <location>
        <begin position="1"/>
        <end position="17"/>
    </location>
</feature>
<dbReference type="PANTHER" id="PTHR24373">
    <property type="entry name" value="SLIT RELATED LEUCINE-RICH REPEAT NEURONAL PROTEIN"/>
    <property type="match status" value="1"/>
</dbReference>
<reference evidence="5" key="1">
    <citation type="journal article" date="2020" name="J Insects Food Feed">
        <title>The yellow mealworm (Tenebrio molitor) genome: a resource for the emerging insects as food and feed industry.</title>
        <authorList>
            <person name="Eriksson T."/>
            <person name="Andere A."/>
            <person name="Kelstrup H."/>
            <person name="Emery V."/>
            <person name="Picard C."/>
        </authorList>
    </citation>
    <scope>NUCLEOTIDE SEQUENCE</scope>
    <source>
        <strain evidence="5">Stoneville</strain>
        <tissue evidence="5">Whole head</tissue>
    </source>
</reference>
<dbReference type="SMART" id="SM00369">
    <property type="entry name" value="LRR_TYP"/>
    <property type="match status" value="18"/>
</dbReference>
<reference evidence="5" key="2">
    <citation type="submission" date="2021-08" db="EMBL/GenBank/DDBJ databases">
        <authorList>
            <person name="Eriksson T."/>
        </authorList>
    </citation>
    <scope>NUCLEOTIDE SEQUENCE</scope>
    <source>
        <strain evidence="5">Stoneville</strain>
        <tissue evidence="5">Whole head</tissue>
    </source>
</reference>
<name>A0A8J6LGD1_TENMO</name>
<dbReference type="GO" id="GO:0031012">
    <property type="term" value="C:extracellular matrix"/>
    <property type="evidence" value="ECO:0007669"/>
    <property type="project" value="TreeGrafter"/>
</dbReference>
<evidence type="ECO:0000256" key="1">
    <source>
        <dbReference type="ARBA" id="ARBA00022614"/>
    </source>
</evidence>
<keyword evidence="1" id="KW-0433">Leucine-rich repeat</keyword>
<dbReference type="PANTHER" id="PTHR24373:SF370">
    <property type="entry name" value="FISH-LIPS, ISOFORM E"/>
    <property type="match status" value="1"/>
</dbReference>
<dbReference type="InterPro" id="IPR001611">
    <property type="entry name" value="Leu-rich_rpt"/>
</dbReference>
<dbReference type="AlphaFoldDB" id="A0A8J6LGD1"/>
<dbReference type="FunFam" id="3.80.10.10:FF:001164">
    <property type="entry name" value="GH01279p"/>
    <property type="match status" value="1"/>
</dbReference>
<keyword evidence="2 4" id="KW-0732">Signal</keyword>
<dbReference type="InterPro" id="IPR003591">
    <property type="entry name" value="Leu-rich_rpt_typical-subtyp"/>
</dbReference>
<dbReference type="InterPro" id="IPR050328">
    <property type="entry name" value="Dev_Immune_Receptor"/>
</dbReference>
<dbReference type="PROSITE" id="PS51450">
    <property type="entry name" value="LRR"/>
    <property type="match status" value="4"/>
</dbReference>
<proteinExistence type="predicted"/>
<dbReference type="InterPro" id="IPR032675">
    <property type="entry name" value="LRR_dom_sf"/>
</dbReference>
<gene>
    <name evidence="5" type="ORF">GEV33_004401</name>
</gene>